<proteinExistence type="predicted"/>
<protein>
    <submittedName>
        <fullName evidence="1">Uncharacterized protein</fullName>
    </submittedName>
</protein>
<dbReference type="EMBL" id="SMLW01000676">
    <property type="protein sequence ID" value="MTI28950.1"/>
    <property type="molecule type" value="Genomic_DNA"/>
</dbReference>
<dbReference type="RefSeq" id="WP_155176970.1">
    <property type="nucleotide sequence ID" value="NZ_BAAAFL010000012.1"/>
</dbReference>
<evidence type="ECO:0000313" key="1">
    <source>
        <dbReference type="EMBL" id="MTI28950.1"/>
    </source>
</evidence>
<reference evidence="1 2" key="1">
    <citation type="submission" date="2019-02" db="EMBL/GenBank/DDBJ databases">
        <authorList>
            <person name="Goldberg S.R."/>
            <person name="Haltli B.A."/>
            <person name="Correa H."/>
            <person name="Russell K.G."/>
        </authorList>
    </citation>
    <scope>NUCLEOTIDE SEQUENCE [LARGE SCALE GENOMIC DNA]</scope>
    <source>
        <strain evidence="1 2">JCM 16186</strain>
    </source>
</reference>
<name>A0ABW9S0C9_9BACT</name>
<dbReference type="Proteomes" id="UP000798808">
    <property type="component" value="Unassembled WGS sequence"/>
</dbReference>
<keyword evidence="2" id="KW-1185">Reference proteome</keyword>
<evidence type="ECO:0000313" key="2">
    <source>
        <dbReference type="Proteomes" id="UP000798808"/>
    </source>
</evidence>
<accession>A0ABW9S0C9</accession>
<gene>
    <name evidence="1" type="ORF">E1163_28575</name>
</gene>
<comment type="caution">
    <text evidence="1">The sequence shown here is derived from an EMBL/GenBank/DDBJ whole genome shotgun (WGS) entry which is preliminary data.</text>
</comment>
<organism evidence="1 2">
    <name type="scientific">Fulvivirga kasyanovii</name>
    <dbReference type="NCBI Taxonomy" id="396812"/>
    <lineage>
        <taxon>Bacteria</taxon>
        <taxon>Pseudomonadati</taxon>
        <taxon>Bacteroidota</taxon>
        <taxon>Cytophagia</taxon>
        <taxon>Cytophagales</taxon>
        <taxon>Fulvivirgaceae</taxon>
        <taxon>Fulvivirga</taxon>
    </lineage>
</organism>
<sequence>MKKPPKSKRLIPVKQYKAAFMQYFECAEGDFLIKEYNIAGSCLARFNKKTYCISSYNDIRQFCKMIITEKHLIDSIPIDFWLDLVEGVHTDINFYGELFREIEDQHERNNLNLALNIVQATGNTAKSFWSALKYVDDLLFLSAMIAATKVLDFEVILSEVTEMYIHYGNDLLNEFENGIFEHVEIGENLEADDSTFFIYSVDDVKFDHYCG</sequence>